<feature type="compositionally biased region" description="Basic residues" evidence="1">
    <location>
        <begin position="42"/>
        <end position="54"/>
    </location>
</feature>
<feature type="signal peptide" evidence="2">
    <location>
        <begin position="1"/>
        <end position="21"/>
    </location>
</feature>
<organism evidence="3 4">
    <name type="scientific">Daphnia magna</name>
    <dbReference type="NCBI Taxonomy" id="35525"/>
    <lineage>
        <taxon>Eukaryota</taxon>
        <taxon>Metazoa</taxon>
        <taxon>Ecdysozoa</taxon>
        <taxon>Arthropoda</taxon>
        <taxon>Crustacea</taxon>
        <taxon>Branchiopoda</taxon>
        <taxon>Diplostraca</taxon>
        <taxon>Cladocera</taxon>
        <taxon>Anomopoda</taxon>
        <taxon>Daphniidae</taxon>
        <taxon>Daphnia</taxon>
    </lineage>
</organism>
<reference evidence="3 4" key="1">
    <citation type="journal article" date="2023" name="Nucleic Acids Res.">
        <title>The hologenome of Daphnia magna reveals possible DNA methylation and microbiome-mediated evolution of the host genome.</title>
        <authorList>
            <person name="Chaturvedi A."/>
            <person name="Li X."/>
            <person name="Dhandapani V."/>
            <person name="Marshall H."/>
            <person name="Kissane S."/>
            <person name="Cuenca-Cambronero M."/>
            <person name="Asole G."/>
            <person name="Calvet F."/>
            <person name="Ruiz-Romero M."/>
            <person name="Marangio P."/>
            <person name="Guigo R."/>
            <person name="Rago D."/>
            <person name="Mirbahai L."/>
            <person name="Eastwood N."/>
            <person name="Colbourne J.K."/>
            <person name="Zhou J."/>
            <person name="Mallon E."/>
            <person name="Orsini L."/>
        </authorList>
    </citation>
    <scope>NUCLEOTIDE SEQUENCE [LARGE SCALE GENOMIC DNA]</scope>
    <source>
        <strain evidence="3">LRV0_1</strain>
    </source>
</reference>
<feature type="region of interest" description="Disordered" evidence="1">
    <location>
        <begin position="31"/>
        <end position="86"/>
    </location>
</feature>
<evidence type="ECO:0000313" key="3">
    <source>
        <dbReference type="EMBL" id="KAK4018947.1"/>
    </source>
</evidence>
<dbReference type="EMBL" id="JAOYFB010000036">
    <property type="protein sequence ID" value="KAK4018947.1"/>
    <property type="molecule type" value="Genomic_DNA"/>
</dbReference>
<gene>
    <name evidence="3" type="ORF">OUZ56_000982</name>
</gene>
<evidence type="ECO:0000256" key="1">
    <source>
        <dbReference type="SAM" id="MobiDB-lite"/>
    </source>
</evidence>
<dbReference type="Proteomes" id="UP001234178">
    <property type="component" value="Unassembled WGS sequence"/>
</dbReference>
<evidence type="ECO:0000256" key="2">
    <source>
        <dbReference type="SAM" id="SignalP"/>
    </source>
</evidence>
<sequence>MEGLRHVLLRFLNLIIPGVLVERCTQLKTSHSNLNPTTKAGGPKRRRRGKKRKKVVNDHFDEPSLQEYDSNDEITNGTKSCSLNQPKPEIFEETQYEIQKKKNVKLKPENTANSSQKPNMSKNCSLNSWETNVPSTEENQPKVQMLTLEDERKAVLFANCLFFVLNECISPALERYFLKRNLLSATGNDFKQIIYEIYSSWESILCCWARVCEAVDDQEASYSIRQVHSQMIQVVCKRSLRLASQDYNEGNGLAMTEILFACMLKIVAPSIRQFLTSKHHDFLLCSLDIFDNLQEIIMFSRLDSNFFANGEFPGDIENTLNVSLEARNHICHQHLFEILRDWEKYLVSWLNLLDIIRDYEAKKKLNRVLEKLIECKNKWLSINPTRFL</sequence>
<feature type="compositionally biased region" description="Polar residues" evidence="1">
    <location>
        <begin position="73"/>
        <end position="85"/>
    </location>
</feature>
<name>A0ABR0A1A7_9CRUS</name>
<comment type="caution">
    <text evidence="3">The sequence shown here is derived from an EMBL/GenBank/DDBJ whole genome shotgun (WGS) entry which is preliminary data.</text>
</comment>
<feature type="chain" id="PRO_5047441777" evidence="2">
    <location>
        <begin position="22"/>
        <end position="388"/>
    </location>
</feature>
<proteinExistence type="predicted"/>
<evidence type="ECO:0000313" key="4">
    <source>
        <dbReference type="Proteomes" id="UP001234178"/>
    </source>
</evidence>
<accession>A0ABR0A1A7</accession>
<keyword evidence="2" id="KW-0732">Signal</keyword>
<protein>
    <submittedName>
        <fullName evidence="3">Uncharacterized protein</fullName>
    </submittedName>
</protein>
<keyword evidence="4" id="KW-1185">Reference proteome</keyword>